<dbReference type="STRING" id="7102.A0A2A4KBE3"/>
<feature type="binding site" evidence="10">
    <location>
        <position position="26"/>
    </location>
    <ligand>
        <name>Zn(2+)</name>
        <dbReference type="ChEBI" id="CHEBI:29105"/>
    </ligand>
</feature>
<feature type="domain" description="C2H2-type" evidence="11">
    <location>
        <begin position="437"/>
        <end position="465"/>
    </location>
</feature>
<dbReference type="GO" id="GO:0008270">
    <property type="term" value="F:zinc ion binding"/>
    <property type="evidence" value="ECO:0007669"/>
    <property type="project" value="UniProtKB-UniRule"/>
</dbReference>
<evidence type="ECO:0000256" key="7">
    <source>
        <dbReference type="ARBA" id="ARBA00023163"/>
    </source>
</evidence>
<feature type="binding site" evidence="10">
    <location>
        <position position="77"/>
    </location>
    <ligand>
        <name>Zn(2+)</name>
        <dbReference type="ChEBI" id="CHEBI:29105"/>
    </ligand>
</feature>
<sequence>MSRQVDIKALVSHIVRGDGSDRCRICMGDTSEGQVHLEDTVMMDGDKPVTLAELLEVITGVEMAEETLIPVGACVTCASTALAAQEFRLFVRNSEKVWRKALNNLTTLPYSAAPPVKSVCAFIKSDLTIQTFKDYNTSDAKTIINRLKNRVAKKTVDRKPRGARTGPSCSCPDCGKSFLSPYYLNMHLRNSGHKEACLICGSVFVRGKEMQDHLSSVHNETVFLCKKCPILCPSEIQLKKHVKKAHKAGVLTCADCGRTFPRNASFESHSQMHAVRTCRACGSQFTNRGCYREHRSQCEPDAKPNAQNMPRNRRSNIRDPATFTCDHCGKTYNSRPQLKNHILWIHMDIRPHQCQWCGKRFYTPTRLAEHTVVHTRVRNFECDICGAKLVSKMAAVYHRRRHTGERPYECEDCGEKFISASRRSEHAKRRHNKGFRLPCLKCPANFVRKHELKKHMDKAHREPENVISWP</sequence>
<keyword evidence="6" id="KW-0805">Transcription regulation</keyword>
<keyword evidence="7" id="KW-0804">Transcription</keyword>
<dbReference type="Pfam" id="PF07776">
    <property type="entry name" value="zf-AD"/>
    <property type="match status" value="1"/>
</dbReference>
<feature type="binding site" evidence="10">
    <location>
        <position position="23"/>
    </location>
    <ligand>
        <name>Zn(2+)</name>
        <dbReference type="ChEBI" id="CHEBI:29105"/>
    </ligand>
</feature>
<dbReference type="InterPro" id="IPR012934">
    <property type="entry name" value="Znf_AD"/>
</dbReference>
<evidence type="ECO:0000256" key="4">
    <source>
        <dbReference type="ARBA" id="ARBA00022771"/>
    </source>
</evidence>
<dbReference type="EMBL" id="NWSH01000005">
    <property type="protein sequence ID" value="PCG80992.1"/>
    <property type="molecule type" value="Genomic_DNA"/>
</dbReference>
<dbReference type="Pfam" id="PF00096">
    <property type="entry name" value="zf-C2H2"/>
    <property type="match status" value="5"/>
</dbReference>
<dbReference type="PANTHER" id="PTHR47772">
    <property type="entry name" value="ZINC FINGER PROTEIN 200"/>
    <property type="match status" value="1"/>
</dbReference>
<keyword evidence="3" id="KW-0677">Repeat</keyword>
<dbReference type="Gene3D" id="3.30.160.60">
    <property type="entry name" value="Classic Zinc Finger"/>
    <property type="match status" value="5"/>
</dbReference>
<dbReference type="SUPFAM" id="SSF57667">
    <property type="entry name" value="beta-beta-alpha zinc fingers"/>
    <property type="match status" value="5"/>
</dbReference>
<evidence type="ECO:0000259" key="12">
    <source>
        <dbReference type="PROSITE" id="PS51915"/>
    </source>
</evidence>
<proteinExistence type="predicted"/>
<dbReference type="PROSITE" id="PS51915">
    <property type="entry name" value="ZAD"/>
    <property type="match status" value="1"/>
</dbReference>
<feature type="domain" description="C2H2-type" evidence="11">
    <location>
        <begin position="251"/>
        <end position="274"/>
    </location>
</feature>
<evidence type="ECO:0000256" key="5">
    <source>
        <dbReference type="ARBA" id="ARBA00022833"/>
    </source>
</evidence>
<evidence type="ECO:0000313" key="13">
    <source>
        <dbReference type="EMBL" id="PCG80992.1"/>
    </source>
</evidence>
<feature type="domain" description="C2H2-type" evidence="11">
    <location>
        <begin position="323"/>
        <end position="351"/>
    </location>
</feature>
<comment type="subcellular location">
    <subcellularLocation>
        <location evidence="1">Nucleus</location>
    </subcellularLocation>
</comment>
<feature type="domain" description="C2H2-type" evidence="11">
    <location>
        <begin position="169"/>
        <end position="193"/>
    </location>
</feature>
<keyword evidence="8" id="KW-0539">Nucleus</keyword>
<evidence type="ECO:0000256" key="8">
    <source>
        <dbReference type="ARBA" id="ARBA00023242"/>
    </source>
</evidence>
<dbReference type="PANTHER" id="PTHR47772:SF13">
    <property type="entry name" value="GASTRULA ZINC FINGER PROTEIN XLCGF49.1-LIKE-RELATED"/>
    <property type="match status" value="1"/>
</dbReference>
<dbReference type="InterPro" id="IPR036236">
    <property type="entry name" value="Znf_C2H2_sf"/>
</dbReference>
<feature type="domain" description="C2H2-type" evidence="11">
    <location>
        <begin position="352"/>
        <end position="379"/>
    </location>
</feature>
<name>A0A2A4KBE3_HELVI</name>
<feature type="domain" description="C2H2-type" evidence="11">
    <location>
        <begin position="408"/>
        <end position="431"/>
    </location>
</feature>
<dbReference type="InterPro" id="IPR013087">
    <property type="entry name" value="Znf_C2H2_type"/>
</dbReference>
<reference evidence="13" key="1">
    <citation type="submission" date="2017-09" db="EMBL/GenBank/DDBJ databases">
        <title>Contemporary evolution of a Lepidopteran species, Heliothis virescens, in response to modern agricultural practices.</title>
        <authorList>
            <person name="Fritz M.L."/>
            <person name="Deyonke A.M."/>
            <person name="Papanicolaou A."/>
            <person name="Micinski S."/>
            <person name="Westbrook J."/>
            <person name="Gould F."/>
        </authorList>
    </citation>
    <scope>NUCLEOTIDE SEQUENCE [LARGE SCALE GENOMIC DNA]</scope>
    <source>
        <strain evidence="13">HvINT-</strain>
        <tissue evidence="13">Whole body</tissue>
    </source>
</reference>
<dbReference type="SUPFAM" id="SSF57716">
    <property type="entry name" value="Glucocorticoid receptor-like (DNA-binding domain)"/>
    <property type="match status" value="1"/>
</dbReference>
<feature type="binding site" evidence="10">
    <location>
        <position position="74"/>
    </location>
    <ligand>
        <name>Zn(2+)</name>
        <dbReference type="ChEBI" id="CHEBI:29105"/>
    </ligand>
</feature>
<dbReference type="PROSITE" id="PS00028">
    <property type="entry name" value="ZINC_FINGER_C2H2_1"/>
    <property type="match status" value="8"/>
</dbReference>
<gene>
    <name evidence="13" type="ORF">B5V51_8962</name>
</gene>
<evidence type="ECO:0000256" key="10">
    <source>
        <dbReference type="PROSITE-ProRule" id="PRU01263"/>
    </source>
</evidence>
<organism evidence="13">
    <name type="scientific">Heliothis virescens</name>
    <name type="common">Tobacco budworm moth</name>
    <dbReference type="NCBI Taxonomy" id="7102"/>
    <lineage>
        <taxon>Eukaryota</taxon>
        <taxon>Metazoa</taxon>
        <taxon>Ecdysozoa</taxon>
        <taxon>Arthropoda</taxon>
        <taxon>Hexapoda</taxon>
        <taxon>Insecta</taxon>
        <taxon>Pterygota</taxon>
        <taxon>Neoptera</taxon>
        <taxon>Endopterygota</taxon>
        <taxon>Lepidoptera</taxon>
        <taxon>Glossata</taxon>
        <taxon>Ditrysia</taxon>
        <taxon>Noctuoidea</taxon>
        <taxon>Noctuidae</taxon>
        <taxon>Heliothinae</taxon>
        <taxon>Heliothis</taxon>
    </lineage>
</organism>
<evidence type="ECO:0008006" key="14">
    <source>
        <dbReference type="Google" id="ProtNLM"/>
    </source>
</evidence>
<dbReference type="SMART" id="SM00868">
    <property type="entry name" value="zf-AD"/>
    <property type="match status" value="1"/>
</dbReference>
<dbReference type="InterPro" id="IPR050636">
    <property type="entry name" value="C2H2-ZF_domain-containing"/>
</dbReference>
<evidence type="ECO:0000256" key="3">
    <source>
        <dbReference type="ARBA" id="ARBA00022737"/>
    </source>
</evidence>
<accession>A0A2A4KBE3</accession>
<dbReference type="AlphaFoldDB" id="A0A2A4KBE3"/>
<comment type="caution">
    <text evidence="13">The sequence shown here is derived from an EMBL/GenBank/DDBJ whole genome shotgun (WGS) entry which is preliminary data.</text>
</comment>
<protein>
    <recommendedName>
        <fullName evidence="14">Protein krueppel</fullName>
    </recommendedName>
</protein>
<feature type="domain" description="ZAD" evidence="12">
    <location>
        <begin position="21"/>
        <end position="101"/>
    </location>
</feature>
<dbReference type="GO" id="GO:0005634">
    <property type="term" value="C:nucleus"/>
    <property type="evidence" value="ECO:0007669"/>
    <property type="project" value="UniProtKB-SubCell"/>
</dbReference>
<dbReference type="PROSITE" id="PS50157">
    <property type="entry name" value="ZINC_FINGER_C2H2_2"/>
    <property type="match status" value="7"/>
</dbReference>
<keyword evidence="4 9" id="KW-0863">Zinc-finger</keyword>
<evidence type="ECO:0000256" key="2">
    <source>
        <dbReference type="ARBA" id="ARBA00022723"/>
    </source>
</evidence>
<dbReference type="SMART" id="SM00355">
    <property type="entry name" value="ZnF_C2H2"/>
    <property type="match status" value="10"/>
</dbReference>
<keyword evidence="5 10" id="KW-0862">Zinc</keyword>
<evidence type="ECO:0000259" key="11">
    <source>
        <dbReference type="PROSITE" id="PS50157"/>
    </source>
</evidence>
<evidence type="ECO:0000256" key="9">
    <source>
        <dbReference type="PROSITE-ProRule" id="PRU00042"/>
    </source>
</evidence>
<feature type="domain" description="C2H2-type" evidence="11">
    <location>
        <begin position="380"/>
        <end position="407"/>
    </location>
</feature>
<keyword evidence="2 10" id="KW-0479">Metal-binding</keyword>
<evidence type="ECO:0000256" key="6">
    <source>
        <dbReference type="ARBA" id="ARBA00023015"/>
    </source>
</evidence>
<evidence type="ECO:0000256" key="1">
    <source>
        <dbReference type="ARBA" id="ARBA00004123"/>
    </source>
</evidence>